<proteinExistence type="predicted"/>
<evidence type="ECO:0000313" key="3">
    <source>
        <dbReference type="Proteomes" id="UP000249619"/>
    </source>
</evidence>
<organism evidence="2 3">
    <name type="scientific">Stemphylium lycopersici</name>
    <name type="common">Tomato gray leaf spot disease fungus</name>
    <name type="synonym">Thyrospora lycopersici</name>
    <dbReference type="NCBI Taxonomy" id="183478"/>
    <lineage>
        <taxon>Eukaryota</taxon>
        <taxon>Fungi</taxon>
        <taxon>Dikarya</taxon>
        <taxon>Ascomycota</taxon>
        <taxon>Pezizomycotina</taxon>
        <taxon>Dothideomycetes</taxon>
        <taxon>Pleosporomycetidae</taxon>
        <taxon>Pleosporales</taxon>
        <taxon>Pleosporineae</taxon>
        <taxon>Pleosporaceae</taxon>
        <taxon>Stemphylium</taxon>
    </lineage>
</organism>
<gene>
    <name evidence="2" type="ORF">DDE83_006753</name>
</gene>
<dbReference type="AlphaFoldDB" id="A0A364MY21"/>
<reference evidence="3" key="1">
    <citation type="submission" date="2018-05" db="EMBL/GenBank/DDBJ databases">
        <title>Draft genome sequence of Stemphylium lycopersici strain CIDEFI 213.</title>
        <authorList>
            <person name="Medina R."/>
            <person name="Franco M.E.E."/>
            <person name="Lucentini C.G."/>
            <person name="Saparrat M.C.N."/>
            <person name="Balatti P.A."/>
        </authorList>
    </citation>
    <scope>NUCLEOTIDE SEQUENCE [LARGE SCALE GENOMIC DNA]</scope>
    <source>
        <strain evidence="3">CIDEFI 213</strain>
    </source>
</reference>
<dbReference type="Proteomes" id="UP000249619">
    <property type="component" value="Unassembled WGS sequence"/>
</dbReference>
<sequence length="175" mass="18340">MANTSPVTFTSREMEVLALAWQCMETQPKIDMTKLASLTGYTPGSASVTLGKIKQKIKLIGNNAATNAPATPRKTGGGRPKTASTPLSSSSSAKRGASAAMATPSKRPRKGVAREEQCGDGGGDDDGDDEEDFGIAGIEVKKEEEVQVKDETAAYHGDAGIYGLLDGMDKFARRG</sequence>
<feature type="compositionally biased region" description="Low complexity" evidence="1">
    <location>
        <begin position="80"/>
        <end position="102"/>
    </location>
</feature>
<dbReference type="EMBL" id="QGDH01000109">
    <property type="protein sequence ID" value="RAR06813.1"/>
    <property type="molecule type" value="Genomic_DNA"/>
</dbReference>
<accession>A0A364MY21</accession>
<feature type="region of interest" description="Disordered" evidence="1">
    <location>
        <begin position="64"/>
        <end position="138"/>
    </location>
</feature>
<dbReference type="STRING" id="183478.A0A364MY21"/>
<evidence type="ECO:0000256" key="1">
    <source>
        <dbReference type="SAM" id="MobiDB-lite"/>
    </source>
</evidence>
<evidence type="ECO:0000313" key="2">
    <source>
        <dbReference type="EMBL" id="RAR06813.1"/>
    </source>
</evidence>
<protein>
    <submittedName>
        <fullName evidence="2">Uncharacterized protein</fullName>
    </submittedName>
</protein>
<keyword evidence="3" id="KW-1185">Reference proteome</keyword>
<feature type="compositionally biased region" description="Acidic residues" evidence="1">
    <location>
        <begin position="122"/>
        <end position="133"/>
    </location>
</feature>
<name>A0A364MY21_STELY</name>
<comment type="caution">
    <text evidence="2">The sequence shown here is derived from an EMBL/GenBank/DDBJ whole genome shotgun (WGS) entry which is preliminary data.</text>
</comment>